<name>A0ABX9XMW5_9PSED</name>
<dbReference type="RefSeq" id="WP_123887714.1">
    <property type="nucleotide sequence ID" value="NZ_RKKU01000001.1"/>
</dbReference>
<dbReference type="InterPro" id="IPR014973">
    <property type="entry name" value="DUF1835"/>
</dbReference>
<proteinExistence type="predicted"/>
<dbReference type="EMBL" id="RKKU01000001">
    <property type="protein sequence ID" value="ROZ88280.1"/>
    <property type="molecule type" value="Genomic_DNA"/>
</dbReference>
<evidence type="ECO:0000313" key="2">
    <source>
        <dbReference type="EMBL" id="ROZ88280.1"/>
    </source>
</evidence>
<accession>A0ABX9XMW5</accession>
<protein>
    <submittedName>
        <fullName evidence="2">DUF1835 domain-containing protein</fullName>
    </submittedName>
</protein>
<comment type="caution">
    <text evidence="2">The sequence shown here is derived from an EMBL/GenBank/DDBJ whole genome shotgun (WGS) entry which is preliminary data.</text>
</comment>
<evidence type="ECO:0000259" key="1">
    <source>
        <dbReference type="Pfam" id="PF08874"/>
    </source>
</evidence>
<evidence type="ECO:0000313" key="3">
    <source>
        <dbReference type="Proteomes" id="UP000275199"/>
    </source>
</evidence>
<dbReference type="Pfam" id="PF08874">
    <property type="entry name" value="DUF1835"/>
    <property type="match status" value="1"/>
</dbReference>
<dbReference type="Proteomes" id="UP000275199">
    <property type="component" value="Unassembled WGS sequence"/>
</dbReference>
<keyword evidence="3" id="KW-1185">Reference proteome</keyword>
<organism evidence="2 3">
    <name type="scientific">Pseudomonas neustonica</name>
    <dbReference type="NCBI Taxonomy" id="2487346"/>
    <lineage>
        <taxon>Bacteria</taxon>
        <taxon>Pseudomonadati</taxon>
        <taxon>Pseudomonadota</taxon>
        <taxon>Gammaproteobacteria</taxon>
        <taxon>Pseudomonadales</taxon>
        <taxon>Pseudomonadaceae</taxon>
        <taxon>Pseudomonas</taxon>
    </lineage>
</organism>
<gene>
    <name evidence="2" type="ORF">EF096_00870</name>
</gene>
<reference evidence="2 3" key="1">
    <citation type="submission" date="2018-11" db="EMBL/GenBank/DDBJ databases">
        <authorList>
            <person name="Jang G.I."/>
            <person name="Hwang C.Y."/>
        </authorList>
    </citation>
    <scope>NUCLEOTIDE SEQUENCE [LARGE SCALE GENOMIC DNA]</scope>
    <source>
        <strain evidence="2 3">SSM26</strain>
    </source>
</reference>
<feature type="domain" description="DUF1835" evidence="1">
    <location>
        <begin position="100"/>
        <end position="205"/>
    </location>
</feature>
<sequence length="422" mass="47581">MSTTKAPSNPISHGRINLEQQRKRAKELLKALKAGDNEALLRISRWLPPRSEALRLAEAQLVIAREAGFSSWPKLKAHIDSLDHASRKLLRHGDQDLRTLHIRCGSDIQHSLTIAGFNGDFLEFSDPYCIGPLSDQAPEALLRERADFLAEAFDLAPADALARQQKSYQCLQQLGHYQRIVLWFEHDSYDQLILAYLLQQLQQLKPTAKIELVAVDQIPGVKRFIGIGQLAPDLLSWLWPQRQPVSDALLELGTQAWHALTAPSPQALLRLIKQGTPALPMLGKALERHLQQLPGQHDGLGLTERLTLQIVQQSESLTVGQVFRELMVTHEPLPYLGDMMFWWLLQPLLLGDTPLLQIDDHQPDWPQRPLRLTAKGQAVLLGEADGFAARASGYWVGGVKLTPAQPHWRYDAAQQQLHYHHR</sequence>